<name>A0ABV1PC36_9GAMM</name>
<dbReference type="PROSITE" id="PS51898">
    <property type="entry name" value="TYR_RECOMBINASE"/>
    <property type="match status" value="1"/>
</dbReference>
<keyword evidence="5" id="KW-1185">Reference proteome</keyword>
<evidence type="ECO:0000313" key="4">
    <source>
        <dbReference type="EMBL" id="MEQ9938750.1"/>
    </source>
</evidence>
<dbReference type="InterPro" id="IPR050090">
    <property type="entry name" value="Tyrosine_recombinase_XerCD"/>
</dbReference>
<proteinExistence type="predicted"/>
<dbReference type="Gene3D" id="1.10.443.10">
    <property type="entry name" value="Intergrase catalytic core"/>
    <property type="match status" value="1"/>
</dbReference>
<dbReference type="InterPro" id="IPR013762">
    <property type="entry name" value="Integrase-like_cat_sf"/>
</dbReference>
<dbReference type="Pfam" id="PF24624">
    <property type="entry name" value="Int_N"/>
    <property type="match status" value="1"/>
</dbReference>
<evidence type="ECO:0000256" key="1">
    <source>
        <dbReference type="ARBA" id="ARBA00022908"/>
    </source>
</evidence>
<organism evidence="4 5">
    <name type="scientific">Pectobacterium polonicum</name>
    <dbReference type="NCBI Taxonomy" id="2485124"/>
    <lineage>
        <taxon>Bacteria</taxon>
        <taxon>Pseudomonadati</taxon>
        <taxon>Pseudomonadota</taxon>
        <taxon>Gammaproteobacteria</taxon>
        <taxon>Enterobacterales</taxon>
        <taxon>Pectobacteriaceae</taxon>
        <taxon>Pectobacterium</taxon>
    </lineage>
</organism>
<comment type="caution">
    <text evidence="4">The sequence shown here is derived from an EMBL/GenBank/DDBJ whole genome shotgun (WGS) entry which is preliminary data.</text>
</comment>
<dbReference type="EMBL" id="JBEHEF010000017">
    <property type="protein sequence ID" value="MEQ9938750.1"/>
    <property type="molecule type" value="Genomic_DNA"/>
</dbReference>
<feature type="domain" description="Tyr recombinase" evidence="3">
    <location>
        <begin position="170"/>
        <end position="328"/>
    </location>
</feature>
<dbReference type="PANTHER" id="PTHR30349">
    <property type="entry name" value="PHAGE INTEGRASE-RELATED"/>
    <property type="match status" value="1"/>
</dbReference>
<reference evidence="4 5" key="1">
    <citation type="submission" date="2024-06" db="EMBL/GenBank/DDBJ databases">
        <title>Pangenomics to understand the prophage dynamics in the radiating lineages of P. brasiliense.</title>
        <authorList>
            <person name="Pardeshi L.A."/>
            <person name="Van Duivenbode I."/>
            <person name="Jonkheer E.M."/>
            <person name="Pel M.J.C."/>
            <person name="Kupczok A."/>
            <person name="De Ridder D."/>
            <person name="Smit S."/>
            <person name="Van Der Lee T.J."/>
        </authorList>
    </citation>
    <scope>NUCLEOTIDE SEQUENCE [LARGE SCALE GENOMIC DNA]</scope>
    <source>
        <strain evidence="4 5">PD 8607</strain>
    </source>
</reference>
<dbReference type="SUPFAM" id="SSF56349">
    <property type="entry name" value="DNA breaking-rejoining enzymes"/>
    <property type="match status" value="1"/>
</dbReference>
<evidence type="ECO:0000256" key="2">
    <source>
        <dbReference type="ARBA" id="ARBA00023172"/>
    </source>
</evidence>
<keyword evidence="2" id="KW-0233">DNA recombination</keyword>
<dbReference type="InterPro" id="IPR002104">
    <property type="entry name" value="Integrase_catalytic"/>
</dbReference>
<dbReference type="RefSeq" id="WP_336857978.1">
    <property type="nucleotide sequence ID" value="NZ_JBEHEF010000017.1"/>
</dbReference>
<dbReference type="InterPro" id="IPR011010">
    <property type="entry name" value="DNA_brk_join_enz"/>
</dbReference>
<keyword evidence="1" id="KW-0229">DNA integration</keyword>
<dbReference type="Pfam" id="PF00589">
    <property type="entry name" value="Phage_integrase"/>
    <property type="match status" value="1"/>
</dbReference>
<evidence type="ECO:0000259" key="3">
    <source>
        <dbReference type="PROSITE" id="PS51898"/>
    </source>
</evidence>
<protein>
    <submittedName>
        <fullName evidence="4">Tyrosine-type recombinase/integrase</fullName>
    </submittedName>
</protein>
<dbReference type="InterPro" id="IPR057084">
    <property type="entry name" value="Int_N"/>
</dbReference>
<dbReference type="CDD" id="cd00796">
    <property type="entry name" value="INT_Rci_Hp1_C"/>
    <property type="match status" value="1"/>
</dbReference>
<dbReference type="Proteomes" id="UP001463408">
    <property type="component" value="Unassembled WGS sequence"/>
</dbReference>
<sequence length="343" mass="39433">MSVRKLETGKWLCECYPNGRDKKRIRKTFPTKGEAVAYEQFIMNESASKPWVAEKKDNRNLQDLADLWFNLHGQSLSAGLMVYRKLSHIIKALGNPKAISFTANDFAHYRTKRLTGEIYLDKRFPYGATKTTLNMDHSHMHTMFSELSRLGEWKLPNPLATLRKFSTVEREMSWLDEDQVIELLELTAAEPDLNGVIRVCLTTGARWSEAQNLRKSQLSPHKITFTNTKSKRNRTVPIQKEFHNDLINIKSDRLFKNCHWQFLQAIKKSSIELPKGQMTHVLRHTFAAHFMMNGGNILVLQKILGHHDISMTMRYAHFAPDHLETAITYNPISKAINGGKLAA</sequence>
<gene>
    <name evidence="4" type="ORF">ABRQ07_14240</name>
</gene>
<dbReference type="PANTHER" id="PTHR30349:SF93">
    <property type="entry name" value="FELS-2 PROPHAGE PROTEIN"/>
    <property type="match status" value="1"/>
</dbReference>
<evidence type="ECO:0000313" key="5">
    <source>
        <dbReference type="Proteomes" id="UP001463408"/>
    </source>
</evidence>
<accession>A0ABV1PC36</accession>